<keyword evidence="3 7" id="KW-0378">Hydrolase</keyword>
<accession>A0A7W9STA5</accession>
<proteinExistence type="inferred from homology"/>
<organism evidence="7 8">
    <name type="scientific">Armatimonas rosea</name>
    <dbReference type="NCBI Taxonomy" id="685828"/>
    <lineage>
        <taxon>Bacteria</taxon>
        <taxon>Bacillati</taxon>
        <taxon>Armatimonadota</taxon>
        <taxon>Armatimonadia</taxon>
        <taxon>Armatimonadales</taxon>
        <taxon>Armatimonadaceae</taxon>
        <taxon>Armatimonas</taxon>
    </lineage>
</organism>
<keyword evidence="4" id="KW-0720">Serine protease</keyword>
<reference evidence="7 8" key="1">
    <citation type="submission" date="2020-08" db="EMBL/GenBank/DDBJ databases">
        <title>Genomic Encyclopedia of Type Strains, Phase IV (KMG-IV): sequencing the most valuable type-strain genomes for metagenomic binning, comparative biology and taxonomic classification.</title>
        <authorList>
            <person name="Goeker M."/>
        </authorList>
    </citation>
    <scope>NUCLEOTIDE SEQUENCE [LARGE SCALE GENOMIC DNA]</scope>
    <source>
        <strain evidence="7 8">DSM 23562</strain>
    </source>
</reference>
<dbReference type="PRINTS" id="PR00862">
    <property type="entry name" value="PROLIGOPTASE"/>
</dbReference>
<evidence type="ECO:0000256" key="1">
    <source>
        <dbReference type="ARBA" id="ARBA00005228"/>
    </source>
</evidence>
<dbReference type="SUPFAM" id="SSF53474">
    <property type="entry name" value="alpha/beta-Hydrolases"/>
    <property type="match status" value="1"/>
</dbReference>
<keyword evidence="8" id="KW-1185">Reference proteome</keyword>
<keyword evidence="2" id="KW-0645">Protease</keyword>
<dbReference type="RefSeq" id="WP_184201518.1">
    <property type="nucleotide sequence ID" value="NZ_JACHGW010000004.1"/>
</dbReference>
<dbReference type="InterPro" id="IPR023302">
    <property type="entry name" value="Pept_S9A_N"/>
</dbReference>
<name>A0A7W9STA5_ARMRO</name>
<gene>
    <name evidence="7" type="ORF">HNQ39_004273</name>
</gene>
<dbReference type="GO" id="GO:0004252">
    <property type="term" value="F:serine-type endopeptidase activity"/>
    <property type="evidence" value="ECO:0007669"/>
    <property type="project" value="UniProtKB-EC"/>
</dbReference>
<dbReference type="InterPro" id="IPR029058">
    <property type="entry name" value="AB_hydrolase_fold"/>
</dbReference>
<dbReference type="EC" id="3.4.21.83" evidence="7"/>
<evidence type="ECO:0000313" key="8">
    <source>
        <dbReference type="Proteomes" id="UP000520814"/>
    </source>
</evidence>
<dbReference type="EMBL" id="JACHGW010000004">
    <property type="protein sequence ID" value="MBB6052452.1"/>
    <property type="molecule type" value="Genomic_DNA"/>
</dbReference>
<dbReference type="Gene3D" id="2.130.10.120">
    <property type="entry name" value="Prolyl oligopeptidase, N-terminal domain"/>
    <property type="match status" value="1"/>
</dbReference>
<evidence type="ECO:0000256" key="3">
    <source>
        <dbReference type="ARBA" id="ARBA00022801"/>
    </source>
</evidence>
<dbReference type="Gene3D" id="3.40.50.1820">
    <property type="entry name" value="alpha/beta hydrolase"/>
    <property type="match status" value="1"/>
</dbReference>
<dbReference type="InterPro" id="IPR051543">
    <property type="entry name" value="Serine_Peptidase_S9A"/>
</dbReference>
<feature type="domain" description="Peptidase S9A N-terminal" evidence="6">
    <location>
        <begin position="6"/>
        <end position="408"/>
    </location>
</feature>
<dbReference type="Pfam" id="PF00326">
    <property type="entry name" value="Peptidase_S9"/>
    <property type="match status" value="1"/>
</dbReference>
<evidence type="ECO:0000256" key="4">
    <source>
        <dbReference type="ARBA" id="ARBA00022825"/>
    </source>
</evidence>
<dbReference type="SUPFAM" id="SSF50993">
    <property type="entry name" value="Peptidase/esterase 'gauge' domain"/>
    <property type="match status" value="1"/>
</dbReference>
<protein>
    <submittedName>
        <fullName evidence="7">Oligopeptidase B</fullName>
        <ecNumber evidence="7">3.4.21.83</ecNumber>
    </submittedName>
</protein>
<dbReference type="PANTHER" id="PTHR11757:SF19">
    <property type="entry name" value="PROLYL ENDOPEPTIDASE-LIKE"/>
    <property type="match status" value="1"/>
</dbReference>
<dbReference type="AlphaFoldDB" id="A0A7W9STA5"/>
<dbReference type="Pfam" id="PF02897">
    <property type="entry name" value="Peptidase_S9_N"/>
    <property type="match status" value="1"/>
</dbReference>
<comment type="similarity">
    <text evidence="1">Belongs to the peptidase S9A family.</text>
</comment>
<evidence type="ECO:0000256" key="2">
    <source>
        <dbReference type="ARBA" id="ARBA00022670"/>
    </source>
</evidence>
<evidence type="ECO:0000313" key="7">
    <source>
        <dbReference type="EMBL" id="MBB6052452.1"/>
    </source>
</evidence>
<sequence>MQNTIPPVATIVPTTHTIHGDTRTDNYRWLQDKTSADVIAYLDAENAYTKSVMEPTEALQKTLYDELLGRIQETDLSVPYPYGGWLYYTRTEEGKQYPIYCRKKGEEGDEQVTLDVNALAEGEKFMAVGAYAISDDGNLLAYTTDNTGFREYTLRIKNLVTGELLPDVIEKVDGVSWAADNKTLFYVTEDETKRPHEIYRYELAPSAPTSEGTRVGTLIYEEPDALYRCYAYRSRDKKLLFVISASSTTTELHYLELDSPTDALTVILPREEGHEYYAEHRDGLFYLRTNKDAPTFKLIATPVSAPEPLHWSDVLPYRPEVGLEDFDLFAGHLVASEQADGLPQLRVLDFATGTEHTIAFPEPTYALSGEANREFETTTFRFRYSSLVTPPSVFDYDLNTRERLLLKETPVLGGWDRSSYVTERLFATASDGTRIPISLVRHKDTPVDGSAAGVLYGYGSYGIIMPASFRSSVFSLLDRGMVYAIAHIRGGGEYGKPWHDAAKLMTKMNTFTDFIACADFLVEQKQVDRERLAIMGGSAGGLLMGAVVNLRPDLAKACVSYVPFVDVINTMLDDTLPLTVGEYLEWGNPNEPEAYAYMLSYSPYDQLEAKDYPTMLVKTSLNDSQVMYWEPAKYVAKLRTLKTDSNPLLLHCNMDAGHGGASGRYDALHEAAFDYAFLITQLGAGG</sequence>
<dbReference type="Proteomes" id="UP000520814">
    <property type="component" value="Unassembled WGS sequence"/>
</dbReference>
<feature type="domain" description="Peptidase S9 prolyl oligopeptidase catalytic" evidence="5">
    <location>
        <begin position="468"/>
        <end position="683"/>
    </location>
</feature>
<comment type="caution">
    <text evidence="7">The sequence shown here is derived from an EMBL/GenBank/DDBJ whole genome shotgun (WGS) entry which is preliminary data.</text>
</comment>
<dbReference type="PANTHER" id="PTHR11757">
    <property type="entry name" value="PROTEASE FAMILY S9A OLIGOPEPTIDASE"/>
    <property type="match status" value="1"/>
</dbReference>
<dbReference type="InterPro" id="IPR001375">
    <property type="entry name" value="Peptidase_S9_cat"/>
</dbReference>
<dbReference type="InterPro" id="IPR002470">
    <property type="entry name" value="Peptidase_S9A"/>
</dbReference>
<evidence type="ECO:0000259" key="5">
    <source>
        <dbReference type="Pfam" id="PF00326"/>
    </source>
</evidence>
<dbReference type="GO" id="GO:0006508">
    <property type="term" value="P:proteolysis"/>
    <property type="evidence" value="ECO:0007669"/>
    <property type="project" value="UniProtKB-KW"/>
</dbReference>
<evidence type="ECO:0000259" key="6">
    <source>
        <dbReference type="Pfam" id="PF02897"/>
    </source>
</evidence>